<accession>A0A432NGL4</accession>
<comment type="caution">
    <text evidence="1">The sequence shown here is derived from an EMBL/GenBank/DDBJ whole genome shotgun (WGS) entry which is preliminary data.</text>
</comment>
<proteinExistence type="predicted"/>
<protein>
    <submittedName>
        <fullName evidence="1">Uncharacterized protein</fullName>
    </submittedName>
</protein>
<gene>
    <name evidence="1" type="ORF">EEQ99_24230</name>
</gene>
<dbReference type="Proteomes" id="UP000273611">
    <property type="component" value="Unassembled WGS sequence"/>
</dbReference>
<evidence type="ECO:0000313" key="2">
    <source>
        <dbReference type="Proteomes" id="UP000273611"/>
    </source>
</evidence>
<sequence length="196" mass="21867">MEIVNFGHFKPLNETGVIFYENEHQQDWYDLRKGLTNWTEQGEFVDAVYGAWALVQPDEDSLTNGTVTNVEHDPSRLVPHNKIVVGIDAAPSEIAPGMLFQAGVFLPAPPVITPMPNLSPRQLWLGALEINLTKAQVMAQIGTIADAKLRATLEIEMTEPPLDGFVRDSFAVERLRELMGIPVDQFDTLWLWAGTL</sequence>
<dbReference type="AlphaFoldDB" id="A0A432NGL4"/>
<dbReference type="EMBL" id="RIBW01000013">
    <property type="protein sequence ID" value="RUL98583.1"/>
    <property type="molecule type" value="Genomic_DNA"/>
</dbReference>
<dbReference type="RefSeq" id="WP_127431205.1">
    <property type="nucleotide sequence ID" value="NZ_BMFI01000012.1"/>
</dbReference>
<evidence type="ECO:0000313" key="1">
    <source>
        <dbReference type="EMBL" id="RUL98583.1"/>
    </source>
</evidence>
<reference evidence="1 2" key="1">
    <citation type="journal article" date="2015" name="Int. J. Syst. Evol. Microbiol.">
        <title>Rhizobium anhuiense sp. nov., isolated from effective nodules of Vicia faba and Pisum sativum.</title>
        <authorList>
            <person name="Zhang Y.J."/>
            <person name="Zheng W.T."/>
            <person name="Everall I."/>
            <person name="Young J.P."/>
            <person name="Zhang X.X."/>
            <person name="Tian C.F."/>
            <person name="Sui X.H."/>
            <person name="Wang E.T."/>
            <person name="Chen W.X."/>
        </authorList>
    </citation>
    <scope>NUCLEOTIDE SEQUENCE [LARGE SCALE GENOMIC DNA]</scope>
    <source>
        <strain evidence="1 2">CCBAU 23252</strain>
    </source>
</reference>
<organism evidence="1 2">
    <name type="scientific">Rhizobium anhuiense</name>
    <dbReference type="NCBI Taxonomy" id="1184720"/>
    <lineage>
        <taxon>Bacteria</taxon>
        <taxon>Pseudomonadati</taxon>
        <taxon>Pseudomonadota</taxon>
        <taxon>Alphaproteobacteria</taxon>
        <taxon>Hyphomicrobiales</taxon>
        <taxon>Rhizobiaceae</taxon>
        <taxon>Rhizobium/Agrobacterium group</taxon>
        <taxon>Rhizobium</taxon>
    </lineage>
</organism>
<name>A0A432NGL4_9HYPH</name>